<organism evidence="7 8">
    <name type="scientific">Elaeis guineensis var. tenera</name>
    <name type="common">Oil palm</name>
    <dbReference type="NCBI Taxonomy" id="51953"/>
    <lineage>
        <taxon>Eukaryota</taxon>
        <taxon>Viridiplantae</taxon>
        <taxon>Streptophyta</taxon>
        <taxon>Embryophyta</taxon>
        <taxon>Tracheophyta</taxon>
        <taxon>Spermatophyta</taxon>
        <taxon>Magnoliopsida</taxon>
        <taxon>Liliopsida</taxon>
        <taxon>Arecaceae</taxon>
        <taxon>Arecoideae</taxon>
        <taxon>Cocoseae</taxon>
        <taxon>Elaeidinae</taxon>
        <taxon>Elaeis</taxon>
    </lineage>
</organism>
<dbReference type="GO" id="GO:0003700">
    <property type="term" value="F:DNA-binding transcription factor activity"/>
    <property type="evidence" value="ECO:0007669"/>
    <property type="project" value="InterPro"/>
</dbReference>
<evidence type="ECO:0000256" key="1">
    <source>
        <dbReference type="ARBA" id="ARBA00023015"/>
    </source>
</evidence>
<reference evidence="8" key="1">
    <citation type="submission" date="2025-08" db="UniProtKB">
        <authorList>
            <consortium name="RefSeq"/>
        </authorList>
    </citation>
    <scope>IDENTIFICATION</scope>
</reference>
<dbReference type="NCBIfam" id="TIGR01557">
    <property type="entry name" value="myb_SHAQKYF"/>
    <property type="match status" value="1"/>
</dbReference>
<dbReference type="InterPro" id="IPR017930">
    <property type="entry name" value="Myb_dom"/>
</dbReference>
<dbReference type="InterPro" id="IPR001005">
    <property type="entry name" value="SANT/Myb"/>
</dbReference>
<sequence length="530" mass="59391">MGGEKEMDQVVEICEDEEKSEKSERSVGSSRSPGLMKRPAPALDLNEVVAAEGSEEWEVERGDDEDDGGSTTEVAGGGSSSNNSSTNNCSNEDNNNSGGAEGSGERVPRVRPYIRSKMPRLRWTPDLHLSFVHAIERLGGQERATPKLVLQMMNVRGLSIAHVKSHLQMYRSKKLDDSGQEKSGMSSVMSPMDTRPGRGDRLHEMFYQRSGAHQYFRMESGGFFPSRSVHDHDRLYSLLHRLQLQRPLDLRSCNFGGHQQWAFNQQAAARASTMKDHSPASVLTQDMVYRKDEKPSTSHTFDMRETTAGNGSMRPSHQFLEERRWLPGEMVAKQRLEGNRIGSLDLGVRSSSPLAKALPMNPISTDSSLGWKGSSNYCYNDNIIHSNSHHPIVINDSLEPQFEKNPFRLEVLQKHPMNKPMTTSEEILARKETHIPEVKRMRMTMERDWNPNLHLSLSPNLVNDESTSKKDHEAEEEGDSVLVLSLSPPISMQQEETSKAEIQFLQRGSSHKAALGLSTLDLTMSIKALE</sequence>
<feature type="compositionally biased region" description="Low complexity" evidence="5">
    <location>
        <begin position="80"/>
        <end position="98"/>
    </location>
</feature>
<dbReference type="FunCoup" id="A0A6I9QUH9">
    <property type="interactions" value="95"/>
</dbReference>
<feature type="domain" description="HTH myb-type" evidence="6">
    <location>
        <begin position="115"/>
        <end position="175"/>
    </location>
</feature>
<keyword evidence="3" id="KW-0804">Transcription</keyword>
<evidence type="ECO:0000256" key="4">
    <source>
        <dbReference type="ARBA" id="ARBA00023242"/>
    </source>
</evidence>
<keyword evidence="4" id="KW-0539">Nucleus</keyword>
<evidence type="ECO:0000313" key="8">
    <source>
        <dbReference type="RefSeq" id="XP_010915503.1"/>
    </source>
</evidence>
<accession>A0A6I9QUH9</accession>
<dbReference type="Pfam" id="PF00249">
    <property type="entry name" value="Myb_DNA-binding"/>
    <property type="match status" value="1"/>
</dbReference>
<dbReference type="PANTHER" id="PTHR31314">
    <property type="entry name" value="MYB FAMILY TRANSCRIPTION FACTOR PHL7-LIKE"/>
    <property type="match status" value="1"/>
</dbReference>
<feature type="region of interest" description="Disordered" evidence="5">
    <location>
        <begin position="293"/>
        <end position="315"/>
    </location>
</feature>
<keyword evidence="7" id="KW-1185">Reference proteome</keyword>
<dbReference type="OrthoDB" id="551907at2759"/>
<dbReference type="Gene3D" id="1.10.10.60">
    <property type="entry name" value="Homeodomain-like"/>
    <property type="match status" value="1"/>
</dbReference>
<feature type="compositionally biased region" description="Acidic residues" evidence="5">
    <location>
        <begin position="53"/>
        <end position="68"/>
    </location>
</feature>
<dbReference type="AlphaFoldDB" id="A0A6I9QUH9"/>
<gene>
    <name evidence="8" type="primary">LOC105040607</name>
</gene>
<feature type="region of interest" description="Disordered" evidence="5">
    <location>
        <begin position="172"/>
        <end position="197"/>
    </location>
</feature>
<feature type="compositionally biased region" description="Basic and acidic residues" evidence="5">
    <location>
        <begin position="293"/>
        <end position="305"/>
    </location>
</feature>
<dbReference type="InterPro" id="IPR009057">
    <property type="entry name" value="Homeodomain-like_sf"/>
</dbReference>
<dbReference type="InParanoid" id="A0A6I9QUH9"/>
<dbReference type="InterPro" id="IPR046955">
    <property type="entry name" value="PHR1-like"/>
</dbReference>
<dbReference type="Proteomes" id="UP000504607">
    <property type="component" value="Chromosome 3"/>
</dbReference>
<dbReference type="FunFam" id="1.10.10.60:FF:000002">
    <property type="entry name" value="Myb family transcription factor"/>
    <property type="match status" value="1"/>
</dbReference>
<evidence type="ECO:0000313" key="7">
    <source>
        <dbReference type="Proteomes" id="UP000504607"/>
    </source>
</evidence>
<evidence type="ECO:0000256" key="3">
    <source>
        <dbReference type="ARBA" id="ARBA00023163"/>
    </source>
</evidence>
<evidence type="ECO:0000259" key="6">
    <source>
        <dbReference type="PROSITE" id="PS51294"/>
    </source>
</evidence>
<evidence type="ECO:0000256" key="2">
    <source>
        <dbReference type="ARBA" id="ARBA00023125"/>
    </source>
</evidence>
<evidence type="ECO:0000256" key="5">
    <source>
        <dbReference type="SAM" id="MobiDB-lite"/>
    </source>
</evidence>
<feature type="region of interest" description="Disordered" evidence="5">
    <location>
        <begin position="1"/>
        <end position="111"/>
    </location>
</feature>
<dbReference type="GO" id="GO:0003677">
    <property type="term" value="F:DNA binding"/>
    <property type="evidence" value="ECO:0007669"/>
    <property type="project" value="UniProtKB-KW"/>
</dbReference>
<dbReference type="SUPFAM" id="SSF46689">
    <property type="entry name" value="Homeodomain-like"/>
    <property type="match status" value="1"/>
</dbReference>
<dbReference type="PROSITE" id="PS51294">
    <property type="entry name" value="HTH_MYB"/>
    <property type="match status" value="1"/>
</dbReference>
<name>A0A6I9QUH9_ELAGV</name>
<dbReference type="RefSeq" id="XP_010915503.1">
    <property type="nucleotide sequence ID" value="XM_010917201.2"/>
</dbReference>
<keyword evidence="2" id="KW-0238">DNA-binding</keyword>
<dbReference type="PANTHER" id="PTHR31314:SF174">
    <property type="entry name" value="OS02G0241200 PROTEIN"/>
    <property type="match status" value="1"/>
</dbReference>
<keyword evidence="1" id="KW-0805">Transcription regulation</keyword>
<proteinExistence type="predicted"/>
<dbReference type="InterPro" id="IPR006447">
    <property type="entry name" value="Myb_dom_plants"/>
</dbReference>
<protein>
    <submittedName>
        <fullName evidence="8">Two-component response regulator ARR18 isoform X1</fullName>
    </submittedName>
</protein>
<feature type="region of interest" description="Disordered" evidence="5">
    <location>
        <begin position="456"/>
        <end position="480"/>
    </location>
</feature>